<dbReference type="GO" id="GO:0016757">
    <property type="term" value="F:glycosyltransferase activity"/>
    <property type="evidence" value="ECO:0007669"/>
    <property type="project" value="UniProtKB-UniRule"/>
</dbReference>
<dbReference type="GO" id="GO:0016020">
    <property type="term" value="C:membrane"/>
    <property type="evidence" value="ECO:0007669"/>
    <property type="project" value="UniProtKB-SubCell"/>
</dbReference>
<evidence type="ECO:0000313" key="9">
    <source>
        <dbReference type="WBParaSite" id="NBR_0001036801-mRNA-1"/>
    </source>
</evidence>
<keyword evidence="6" id="KW-1133">Transmembrane helix</keyword>
<evidence type="ECO:0000256" key="8">
    <source>
        <dbReference type="RuleBase" id="RU366017"/>
    </source>
</evidence>
<evidence type="ECO:0000256" key="7">
    <source>
        <dbReference type="ARBA" id="ARBA00023136"/>
    </source>
</evidence>
<dbReference type="PANTHER" id="PTHR21461:SF8">
    <property type="entry name" value="DOLICHYL-PHOSPHATE-MANNOSE--PROTEIN MANNOSYLTRANSFERASE-RELATED"/>
    <property type="match status" value="1"/>
</dbReference>
<dbReference type="InterPro" id="IPR008166">
    <property type="entry name" value="Glyco_transf_92"/>
</dbReference>
<evidence type="ECO:0000256" key="3">
    <source>
        <dbReference type="ARBA" id="ARBA00022676"/>
    </source>
</evidence>
<dbReference type="PANTHER" id="PTHR21461">
    <property type="entry name" value="GLYCOSYLTRANSFERASE FAMILY 92 PROTEIN"/>
    <property type="match status" value="1"/>
</dbReference>
<proteinExistence type="inferred from homology"/>
<comment type="subcellular location">
    <subcellularLocation>
        <location evidence="1">Membrane</location>
        <topology evidence="1">Single-pass membrane protein</topology>
    </subcellularLocation>
</comment>
<protein>
    <recommendedName>
        <fullName evidence="8">Glycosyltransferase family 92 protein</fullName>
        <ecNumber evidence="8">2.4.1.-</ecNumber>
    </recommendedName>
</protein>
<dbReference type="WBParaSite" id="NBR_0001036801-mRNA-1">
    <property type="protein sequence ID" value="NBR_0001036801-mRNA-1"/>
    <property type="gene ID" value="NBR_0001036801"/>
</dbReference>
<keyword evidence="5" id="KW-0812">Transmembrane</keyword>
<keyword evidence="4 8" id="KW-0808">Transferase</keyword>
<evidence type="ECO:0000256" key="6">
    <source>
        <dbReference type="ARBA" id="ARBA00022989"/>
    </source>
</evidence>
<dbReference type="OMA" id="HRCRHEL"/>
<organism evidence="9">
    <name type="scientific">Nippostrongylus brasiliensis</name>
    <name type="common">Rat hookworm</name>
    <dbReference type="NCBI Taxonomy" id="27835"/>
    <lineage>
        <taxon>Eukaryota</taxon>
        <taxon>Metazoa</taxon>
        <taxon>Ecdysozoa</taxon>
        <taxon>Nematoda</taxon>
        <taxon>Chromadorea</taxon>
        <taxon>Rhabditida</taxon>
        <taxon>Rhabditina</taxon>
        <taxon>Rhabditomorpha</taxon>
        <taxon>Strongyloidea</taxon>
        <taxon>Heligmosomidae</taxon>
        <taxon>Nippostrongylus</taxon>
    </lineage>
</organism>
<name>A0A0N4Y3H9_NIPBR</name>
<evidence type="ECO:0000256" key="5">
    <source>
        <dbReference type="ARBA" id="ARBA00022692"/>
    </source>
</evidence>
<evidence type="ECO:0000256" key="2">
    <source>
        <dbReference type="ARBA" id="ARBA00007647"/>
    </source>
</evidence>
<dbReference type="AlphaFoldDB" id="A0A0N4Y3H9"/>
<comment type="similarity">
    <text evidence="2 8">Belongs to the glycosyltransferase 92 family.</text>
</comment>
<keyword evidence="3 8" id="KW-0328">Glycosyltransferase</keyword>
<dbReference type="EC" id="2.4.1.-" evidence="8"/>
<reference evidence="9" key="1">
    <citation type="submission" date="2017-02" db="UniProtKB">
        <authorList>
            <consortium name="WormBaseParasite"/>
        </authorList>
    </citation>
    <scope>IDENTIFICATION</scope>
</reference>
<evidence type="ECO:0000256" key="1">
    <source>
        <dbReference type="ARBA" id="ARBA00004167"/>
    </source>
</evidence>
<keyword evidence="7" id="KW-0472">Membrane</keyword>
<dbReference type="Pfam" id="PF01697">
    <property type="entry name" value="Glyco_transf_92"/>
    <property type="match status" value="2"/>
</dbReference>
<evidence type="ECO:0000256" key="4">
    <source>
        <dbReference type="ARBA" id="ARBA00022679"/>
    </source>
</evidence>
<dbReference type="GO" id="GO:0005737">
    <property type="term" value="C:cytoplasm"/>
    <property type="evidence" value="ECO:0007669"/>
    <property type="project" value="TreeGrafter"/>
</dbReference>
<accession>A0A0N4Y3H9</accession>
<sequence length="258" mass="29335">LFDADFKEILPSAEALVFPEFTVHCPASDKAKFVALTLNDDDHVDQRDMHQFDTANDDSRSFFSVCLAPLWGDSPKWLMLAEFVEYYRLQQNTDNLTEALLEDYVSNGVVEVVDVPDTTNCLKRHRCRHELQLQDCVYRLRGRTEWVATVDLDERISISNGTSIKDYIGLVGKNGFPTGSLLVESMGVHQVIRFSPGASVLLVPPEEAVVRHYRNIAGWTFFLREAETFGSFELTSLASDLLETLQHRVDELISRLFE</sequence>